<dbReference type="EMBL" id="AWUE01014474">
    <property type="protein sequence ID" value="OMP03585.1"/>
    <property type="molecule type" value="Genomic_DNA"/>
</dbReference>
<organism evidence="2 3">
    <name type="scientific">Corchorus olitorius</name>
    <dbReference type="NCBI Taxonomy" id="93759"/>
    <lineage>
        <taxon>Eukaryota</taxon>
        <taxon>Viridiplantae</taxon>
        <taxon>Streptophyta</taxon>
        <taxon>Embryophyta</taxon>
        <taxon>Tracheophyta</taxon>
        <taxon>Spermatophyta</taxon>
        <taxon>Magnoliopsida</taxon>
        <taxon>eudicotyledons</taxon>
        <taxon>Gunneridae</taxon>
        <taxon>Pentapetalae</taxon>
        <taxon>rosids</taxon>
        <taxon>malvids</taxon>
        <taxon>Malvales</taxon>
        <taxon>Malvaceae</taxon>
        <taxon>Grewioideae</taxon>
        <taxon>Apeibeae</taxon>
        <taxon>Corchorus</taxon>
    </lineage>
</organism>
<reference evidence="3" key="1">
    <citation type="submission" date="2013-09" db="EMBL/GenBank/DDBJ databases">
        <title>Corchorus olitorius genome sequencing.</title>
        <authorList>
            <person name="Alam M."/>
            <person name="Haque M.S."/>
            <person name="Islam M.S."/>
            <person name="Emdad E.M."/>
            <person name="Islam M.M."/>
            <person name="Ahmed B."/>
            <person name="Halim A."/>
            <person name="Hossen Q.M.M."/>
            <person name="Hossain M.Z."/>
            <person name="Ahmed R."/>
            <person name="Khan M.M."/>
            <person name="Islam R."/>
            <person name="Rashid M.M."/>
            <person name="Khan S.A."/>
            <person name="Rahman M.S."/>
            <person name="Alam M."/>
            <person name="Yahiya A.S."/>
            <person name="Khan M.S."/>
            <person name="Azam M.S."/>
            <person name="Haque T."/>
            <person name="Lashkar M.Z.H."/>
            <person name="Akhand A.I."/>
            <person name="Morshed G."/>
            <person name="Roy S."/>
            <person name="Uddin K.S."/>
            <person name="Rabeya T."/>
            <person name="Hossain A.S."/>
            <person name="Chowdhury A."/>
            <person name="Snigdha A.R."/>
            <person name="Mortoza M.S."/>
            <person name="Matin S.A."/>
            <person name="Hoque S.M.E."/>
            <person name="Islam M.K."/>
            <person name="Roy D.K."/>
            <person name="Haider R."/>
            <person name="Moosa M.M."/>
            <person name="Elias S.M."/>
            <person name="Hasan A.M."/>
            <person name="Jahan S."/>
            <person name="Shafiuddin M."/>
            <person name="Mahmood N."/>
            <person name="Shommy N.S."/>
        </authorList>
    </citation>
    <scope>NUCLEOTIDE SEQUENCE [LARGE SCALE GENOMIC DNA]</scope>
    <source>
        <strain evidence="3">cv. O-4</strain>
    </source>
</reference>
<comment type="caution">
    <text evidence="2">The sequence shown here is derived from an EMBL/GenBank/DDBJ whole genome shotgun (WGS) entry which is preliminary data.</text>
</comment>
<feature type="region of interest" description="Disordered" evidence="1">
    <location>
        <begin position="1"/>
        <end position="37"/>
    </location>
</feature>
<dbReference type="AlphaFoldDB" id="A0A1R3K914"/>
<proteinExistence type="predicted"/>
<sequence>MAADGDENLMLNMERSVSKPKSTSHSAIQLADGEWSE</sequence>
<evidence type="ECO:0000313" key="2">
    <source>
        <dbReference type="EMBL" id="OMP03585.1"/>
    </source>
</evidence>
<dbReference type="Proteomes" id="UP000187203">
    <property type="component" value="Unassembled WGS sequence"/>
</dbReference>
<name>A0A1R3K914_9ROSI</name>
<accession>A0A1R3K914</accession>
<evidence type="ECO:0000256" key="1">
    <source>
        <dbReference type="SAM" id="MobiDB-lite"/>
    </source>
</evidence>
<protein>
    <submittedName>
        <fullName evidence="2">Uncharacterized protein</fullName>
    </submittedName>
</protein>
<evidence type="ECO:0000313" key="3">
    <source>
        <dbReference type="Proteomes" id="UP000187203"/>
    </source>
</evidence>
<gene>
    <name evidence="2" type="ORF">COLO4_10325</name>
</gene>
<keyword evidence="3" id="KW-1185">Reference proteome</keyword>